<dbReference type="EMBL" id="JAIVFG010000010">
    <property type="protein sequence ID" value="MDB0570762.1"/>
    <property type="molecule type" value="Genomic_DNA"/>
</dbReference>
<feature type="domain" description="VapC50 C-terminal" evidence="1">
    <location>
        <begin position="150"/>
        <end position="197"/>
    </location>
</feature>
<evidence type="ECO:0000313" key="2">
    <source>
        <dbReference type="EMBL" id="MDB0570762.1"/>
    </source>
</evidence>
<organism evidence="2 3">
    <name type="scientific">Ralstonia solanacearum</name>
    <name type="common">Pseudomonas solanacearum</name>
    <dbReference type="NCBI Taxonomy" id="305"/>
    <lineage>
        <taxon>Bacteria</taxon>
        <taxon>Pseudomonadati</taxon>
        <taxon>Pseudomonadota</taxon>
        <taxon>Betaproteobacteria</taxon>
        <taxon>Burkholderiales</taxon>
        <taxon>Burkholderiaceae</taxon>
        <taxon>Ralstonia</taxon>
        <taxon>Ralstonia solanacearum species complex</taxon>
    </lineage>
</organism>
<comment type="caution">
    <text evidence="2">The sequence shown here is derived from an EMBL/GenBank/DDBJ whole genome shotgun (WGS) entry which is preliminary data.</text>
</comment>
<evidence type="ECO:0000259" key="1">
    <source>
        <dbReference type="Pfam" id="PF26343"/>
    </source>
</evidence>
<sequence>MNLNDTFVVLDTCVLLMQRVSDVLMDMRAERLFSAHWTENIDDEFLRNMQEAYGIPPAKAQNRLRAMKARCPEWEVPMSTVDFARVPEKVDRKDRHVAAAALALRHAVDKDAEEDEPGQTYSVILVSENVQDMAKKPMARLGVRVMRVGEFLDEVYRAEPEATTRAVCQAAKDLKKPPYTVPELLAVLRKMGAKTLVLEMSRELGVTPAQKERSSEH</sequence>
<evidence type="ECO:0000313" key="3">
    <source>
        <dbReference type="Proteomes" id="UP001144050"/>
    </source>
</evidence>
<accession>A0AAW5ZMD1</accession>
<dbReference type="RefSeq" id="WP_013208631.1">
    <property type="nucleotide sequence ID" value="NZ_JAIVFG010000010.1"/>
</dbReference>
<gene>
    <name evidence="2" type="ORF">LBW59_08245</name>
</gene>
<reference evidence="2" key="1">
    <citation type="submission" date="2021-09" db="EMBL/GenBank/DDBJ databases">
        <title>Genomic analysis of Ralstonia spp.</title>
        <authorList>
            <person name="Aburjaile F."/>
            <person name="Ariute J.C."/>
            <person name="Pais A.K.L."/>
            <person name="Albuquerque G.M.R."/>
            <person name="Silva A.M.F."/>
            <person name="Brenig B."/>
            <person name="Azevedo V."/>
            <person name="Matiuzzi M."/>
            <person name="Ramos R."/>
            <person name="Goes-Neto A."/>
            <person name="Soares S."/>
            <person name="Iseppon A.M.B."/>
            <person name="Souza E."/>
            <person name="Gama M."/>
        </authorList>
    </citation>
    <scope>NUCLEOTIDE SEQUENCE</scope>
    <source>
        <strain evidence="2">CCRMRs91</strain>
    </source>
</reference>
<dbReference type="InterPro" id="IPR058652">
    <property type="entry name" value="VapC50_C"/>
</dbReference>
<name>A0AAW5ZMD1_RALSL</name>
<proteinExistence type="predicted"/>
<dbReference type="Pfam" id="PF26343">
    <property type="entry name" value="VapC50_C"/>
    <property type="match status" value="1"/>
</dbReference>
<dbReference type="Proteomes" id="UP001144050">
    <property type="component" value="Unassembled WGS sequence"/>
</dbReference>
<dbReference type="AlphaFoldDB" id="A0AAW5ZMD1"/>
<protein>
    <submittedName>
        <fullName evidence="2">PIN domain-containing protein</fullName>
    </submittedName>
</protein>